<evidence type="ECO:0000313" key="3">
    <source>
        <dbReference type="Proteomes" id="UP001558613"/>
    </source>
</evidence>
<keyword evidence="1" id="KW-0812">Transmembrane</keyword>
<gene>
    <name evidence="2" type="ORF">QQF64_025965</name>
</gene>
<reference evidence="2 3" key="1">
    <citation type="submission" date="2023-09" db="EMBL/GenBank/DDBJ databases">
        <authorList>
            <person name="Wang M."/>
        </authorList>
    </citation>
    <scope>NUCLEOTIDE SEQUENCE [LARGE SCALE GENOMIC DNA]</scope>
    <source>
        <strain evidence="2">GT-2023</strain>
        <tissue evidence="2">Liver</tissue>
    </source>
</reference>
<feature type="non-terminal residue" evidence="2">
    <location>
        <position position="1"/>
    </location>
</feature>
<proteinExistence type="predicted"/>
<dbReference type="Proteomes" id="UP001558613">
    <property type="component" value="Unassembled WGS sequence"/>
</dbReference>
<sequence length="58" mass="7142">VKNEMTPDLQQSDHFWWLLAVFIIALLIFFMICLMKHKRIFRCFQRLISQRDNDDLEN</sequence>
<evidence type="ECO:0000256" key="1">
    <source>
        <dbReference type="SAM" id="Phobius"/>
    </source>
</evidence>
<protein>
    <submittedName>
        <fullName evidence="2">Uncharacterized protein</fullName>
    </submittedName>
</protein>
<feature type="transmembrane region" description="Helical" evidence="1">
    <location>
        <begin position="15"/>
        <end position="35"/>
    </location>
</feature>
<feature type="non-terminal residue" evidence="2">
    <location>
        <position position="58"/>
    </location>
</feature>
<keyword evidence="1" id="KW-1133">Transmembrane helix</keyword>
<evidence type="ECO:0000313" key="2">
    <source>
        <dbReference type="EMBL" id="KAL1279292.1"/>
    </source>
</evidence>
<accession>A0ABR3NQY9</accession>
<comment type="caution">
    <text evidence="2">The sequence shown here is derived from an EMBL/GenBank/DDBJ whole genome shotgun (WGS) entry which is preliminary data.</text>
</comment>
<keyword evidence="1" id="KW-0472">Membrane</keyword>
<name>A0ABR3NQY9_9TELE</name>
<organism evidence="2 3">
    <name type="scientific">Cirrhinus molitorella</name>
    <name type="common">mud carp</name>
    <dbReference type="NCBI Taxonomy" id="172907"/>
    <lineage>
        <taxon>Eukaryota</taxon>
        <taxon>Metazoa</taxon>
        <taxon>Chordata</taxon>
        <taxon>Craniata</taxon>
        <taxon>Vertebrata</taxon>
        <taxon>Euteleostomi</taxon>
        <taxon>Actinopterygii</taxon>
        <taxon>Neopterygii</taxon>
        <taxon>Teleostei</taxon>
        <taxon>Ostariophysi</taxon>
        <taxon>Cypriniformes</taxon>
        <taxon>Cyprinidae</taxon>
        <taxon>Labeoninae</taxon>
        <taxon>Labeonini</taxon>
        <taxon>Cirrhinus</taxon>
    </lineage>
</organism>
<dbReference type="EMBL" id="JAYMGO010000003">
    <property type="protein sequence ID" value="KAL1279292.1"/>
    <property type="molecule type" value="Genomic_DNA"/>
</dbReference>
<keyword evidence="3" id="KW-1185">Reference proteome</keyword>